<reference evidence="2 3" key="1">
    <citation type="submission" date="2020-08" db="EMBL/GenBank/DDBJ databases">
        <title>Genomic Encyclopedia of Type Strains, Phase III (KMG-III): the genomes of soil and plant-associated and newly described type strains.</title>
        <authorList>
            <person name="Whitman W."/>
        </authorList>
    </citation>
    <scope>NUCLEOTIDE SEQUENCE [LARGE SCALE GENOMIC DNA]</scope>
    <source>
        <strain evidence="2 3">CECT 3303</strain>
    </source>
</reference>
<dbReference type="EMBL" id="JACHJJ010000015">
    <property type="protein sequence ID" value="MBB5965084.1"/>
    <property type="molecule type" value="Genomic_DNA"/>
</dbReference>
<keyword evidence="3" id="KW-1185">Reference proteome</keyword>
<name>A0A841D9B7_PLAVE</name>
<comment type="caution">
    <text evidence="2">The sequence shown here is derived from an EMBL/GenBank/DDBJ whole genome shotgun (WGS) entry which is preliminary data.</text>
</comment>
<feature type="transmembrane region" description="Helical" evidence="1">
    <location>
        <begin position="68"/>
        <end position="89"/>
    </location>
</feature>
<gene>
    <name evidence="2" type="ORF">FHS22_004370</name>
</gene>
<dbReference type="Proteomes" id="UP000562352">
    <property type="component" value="Unassembled WGS sequence"/>
</dbReference>
<dbReference type="AlphaFoldDB" id="A0A841D9B7"/>
<feature type="transmembrane region" description="Helical" evidence="1">
    <location>
        <begin position="33"/>
        <end position="53"/>
    </location>
</feature>
<evidence type="ECO:0000313" key="2">
    <source>
        <dbReference type="EMBL" id="MBB5965084.1"/>
    </source>
</evidence>
<keyword evidence="1" id="KW-0472">Membrane</keyword>
<protein>
    <submittedName>
        <fullName evidence="2">Uncharacterized protein</fullName>
    </submittedName>
</protein>
<keyword evidence="1" id="KW-0812">Transmembrane</keyword>
<sequence length="97" mass="10352">MIPVLTVVCVLAACGGARLTYIAHRRGWHGHRAWAAAASFLAAYLAATLSIAWADPRVLEFAERLPSALWQAAALAVMAVSPFLALAVARRLEGARK</sequence>
<keyword evidence="1" id="KW-1133">Transmembrane helix</keyword>
<proteinExistence type="predicted"/>
<organism evidence="2 3">
    <name type="scientific">Planomonospora venezuelensis</name>
    <dbReference type="NCBI Taxonomy" id="1999"/>
    <lineage>
        <taxon>Bacteria</taxon>
        <taxon>Bacillati</taxon>
        <taxon>Actinomycetota</taxon>
        <taxon>Actinomycetes</taxon>
        <taxon>Streptosporangiales</taxon>
        <taxon>Streptosporangiaceae</taxon>
        <taxon>Planomonospora</taxon>
    </lineage>
</organism>
<evidence type="ECO:0000256" key="1">
    <source>
        <dbReference type="SAM" id="Phobius"/>
    </source>
</evidence>
<accession>A0A841D9B7</accession>
<evidence type="ECO:0000313" key="3">
    <source>
        <dbReference type="Proteomes" id="UP000562352"/>
    </source>
</evidence>
<dbReference type="RefSeq" id="WP_184944222.1">
    <property type="nucleotide sequence ID" value="NZ_BAAAWZ010000001.1"/>
</dbReference>